<proteinExistence type="predicted"/>
<dbReference type="GeneID" id="80539338"/>
<dbReference type="Proteomes" id="UP000831686">
    <property type="component" value="Segment"/>
</dbReference>
<organism evidence="2 3">
    <name type="scientific">Cryphonectria parasitica sclerotimonavirus 1</name>
    <dbReference type="NCBI Taxonomy" id="2755404"/>
    <lineage>
        <taxon>Viruses</taxon>
        <taxon>Riboviria</taxon>
        <taxon>Orthornavirae</taxon>
        <taxon>Negarnaviricota</taxon>
        <taxon>Haploviricotina</taxon>
        <taxon>Monjiviricetes</taxon>
        <taxon>Mononegavirales</taxon>
        <taxon>Mymonaviridae</taxon>
        <taxon>Sclerotimonavirus</taxon>
        <taxon>Sclerotimonavirus cryphonectriae</taxon>
    </lineage>
</organism>
<dbReference type="KEGG" id="vg:80539338"/>
<accession>A0AAE7IFC1</accession>
<feature type="compositionally biased region" description="Acidic residues" evidence="1">
    <location>
        <begin position="24"/>
        <end position="38"/>
    </location>
</feature>
<evidence type="ECO:0000256" key="1">
    <source>
        <dbReference type="SAM" id="MobiDB-lite"/>
    </source>
</evidence>
<dbReference type="RefSeq" id="YP_010800700.1">
    <property type="nucleotide sequence ID" value="NC_076897.1"/>
</dbReference>
<dbReference type="EMBL" id="MT354565">
    <property type="protein sequence ID" value="QMP84017.1"/>
    <property type="molecule type" value="Genomic_RNA"/>
</dbReference>
<feature type="compositionally biased region" description="Basic and acidic residues" evidence="1">
    <location>
        <begin position="1"/>
        <end position="13"/>
    </location>
</feature>
<feature type="compositionally biased region" description="Polar residues" evidence="1">
    <location>
        <begin position="86"/>
        <end position="95"/>
    </location>
</feature>
<protein>
    <submittedName>
        <fullName evidence="2">Uncharacterized protein</fullName>
    </submittedName>
</protein>
<name>A0AAE7IFC1_9MONO</name>
<feature type="region of interest" description="Disordered" evidence="1">
    <location>
        <begin position="1"/>
        <end position="42"/>
    </location>
</feature>
<evidence type="ECO:0000313" key="3">
    <source>
        <dbReference type="Proteomes" id="UP000831686"/>
    </source>
</evidence>
<evidence type="ECO:0000313" key="2">
    <source>
        <dbReference type="EMBL" id="QMP84017.1"/>
    </source>
</evidence>
<reference evidence="2" key="1">
    <citation type="submission" date="2020-04" db="EMBL/GenBank/DDBJ databases">
        <title>Virome characterization of Cryphonectria parasitica isolates from Azerbaijan unveiled a new mymonavirus and a putative new RNA virus with a GDD motif unrelated to existing viral sequences.</title>
        <authorList>
            <person name="Forgia M."/>
            <person name="Isgenderli E."/>
            <person name="Aghayeva D."/>
            <person name="Turina M."/>
        </authorList>
    </citation>
    <scope>NUCLEOTIDE SEQUENCE</scope>
    <source>
        <strain evidence="2">ACP28</strain>
    </source>
</reference>
<feature type="compositionally biased region" description="Polar residues" evidence="1">
    <location>
        <begin position="67"/>
        <end position="77"/>
    </location>
</feature>
<sequence length="293" mass="32372">MSVNRDSETEVYHDPLNPRGLSEDSGEDNDDVPEEQMEEQGFGIELINDKNLKLSHLALLGKVPPAVSTSTASQPTLSPAPVALEQPTTSVDVEKTPTQAEETLTMKTLVRTPSQKHARILEPSVSHPAPVDIRPSTPESPRSSKLGRSPSVSHVETMAALNQLQIEMINLRIAHEKSVDVINQLSSICHDQGKEIGLLRSQIAVNATTCTETVSAVEKDLKERLRENLQIHKETPELTERLISATEALRSLLPKETQETVSRVELLPEEKKILESIKKKTAPLQKKLPKHAR</sequence>
<feature type="region of interest" description="Disordered" evidence="1">
    <location>
        <begin position="66"/>
        <end position="95"/>
    </location>
</feature>
<keyword evidence="3" id="KW-1185">Reference proteome</keyword>
<feature type="region of interest" description="Disordered" evidence="1">
    <location>
        <begin position="112"/>
        <end position="153"/>
    </location>
</feature>